<gene>
    <name evidence="1" type="ORF">CJ263_11275</name>
</gene>
<organism evidence="1 2">
    <name type="scientific">Maribacter cobaltidurans</name>
    <dbReference type="NCBI Taxonomy" id="1178778"/>
    <lineage>
        <taxon>Bacteria</taxon>
        <taxon>Pseudomonadati</taxon>
        <taxon>Bacteroidota</taxon>
        <taxon>Flavobacteriia</taxon>
        <taxon>Flavobacteriales</taxon>
        <taxon>Flavobacteriaceae</taxon>
        <taxon>Maribacter</taxon>
    </lineage>
</organism>
<name>A0A223V5R2_9FLAO</name>
<dbReference type="InterPro" id="IPR001789">
    <property type="entry name" value="Sig_transdc_resp-reg_receiver"/>
</dbReference>
<proteinExistence type="predicted"/>
<dbReference type="RefSeq" id="WP_094997369.1">
    <property type="nucleotide sequence ID" value="NZ_BMJL01000003.1"/>
</dbReference>
<keyword evidence="2" id="KW-1185">Reference proteome</keyword>
<accession>A0A223V5R2</accession>
<dbReference type="KEGG" id="marb:CJ263_11275"/>
<dbReference type="OrthoDB" id="673128at2"/>
<dbReference type="Pfam" id="PF00072">
    <property type="entry name" value="Response_reg"/>
    <property type="match status" value="1"/>
</dbReference>
<dbReference type="EMBL" id="CP022957">
    <property type="protein sequence ID" value="ASV30751.1"/>
    <property type="molecule type" value="Genomic_DNA"/>
</dbReference>
<protein>
    <submittedName>
        <fullName evidence="1">Uncharacterized protein</fullName>
    </submittedName>
</protein>
<dbReference type="PANTHER" id="PTHR43228">
    <property type="entry name" value="TWO-COMPONENT RESPONSE REGULATOR"/>
    <property type="match status" value="1"/>
</dbReference>
<dbReference type="PROSITE" id="PS50110">
    <property type="entry name" value="RESPONSE_REGULATORY"/>
    <property type="match status" value="1"/>
</dbReference>
<dbReference type="InterPro" id="IPR011006">
    <property type="entry name" value="CheY-like_superfamily"/>
</dbReference>
<dbReference type="GO" id="GO:0000160">
    <property type="term" value="P:phosphorelay signal transduction system"/>
    <property type="evidence" value="ECO:0007669"/>
    <property type="project" value="InterPro"/>
</dbReference>
<dbReference type="SMART" id="SM00448">
    <property type="entry name" value="REC"/>
    <property type="match status" value="1"/>
</dbReference>
<dbReference type="AlphaFoldDB" id="A0A223V5R2"/>
<reference evidence="1 2" key="1">
    <citation type="submission" date="2017-08" db="EMBL/GenBank/DDBJ databases">
        <title>The complete genome sequence of Maribacter sp. B1, isolated from deep-sea sediment.</title>
        <authorList>
            <person name="Wu Y.-H."/>
            <person name="Cheng H."/>
            <person name="Xu X.-W."/>
        </authorList>
    </citation>
    <scope>NUCLEOTIDE SEQUENCE [LARGE SCALE GENOMIC DNA]</scope>
    <source>
        <strain evidence="1 2">B1</strain>
    </source>
</reference>
<dbReference type="Gene3D" id="3.40.50.2300">
    <property type="match status" value="1"/>
</dbReference>
<dbReference type="PANTHER" id="PTHR43228:SF1">
    <property type="entry name" value="TWO-COMPONENT RESPONSE REGULATOR ARR22"/>
    <property type="match status" value="1"/>
</dbReference>
<evidence type="ECO:0000313" key="2">
    <source>
        <dbReference type="Proteomes" id="UP000215244"/>
    </source>
</evidence>
<dbReference type="InterPro" id="IPR052048">
    <property type="entry name" value="ST_Response_Regulator"/>
</dbReference>
<dbReference type="SUPFAM" id="SSF52172">
    <property type="entry name" value="CheY-like"/>
    <property type="match status" value="1"/>
</dbReference>
<dbReference type="Proteomes" id="UP000215244">
    <property type="component" value="Chromosome"/>
</dbReference>
<evidence type="ECO:0000313" key="1">
    <source>
        <dbReference type="EMBL" id="ASV30751.1"/>
    </source>
</evidence>
<sequence length="134" mass="15547">MKSYNNIYLIDDFETVNFLHTMLLKRLGFQSVFSFTNPEEGLKVLLENRNSLKSSLILLDINMPEMNGFEFLDCLLKEGITQSLDVIIVSSSISEKDKRLALEYPEYVRHFLNKPLESNQLKTLLELNENSKLI</sequence>